<dbReference type="InterPro" id="IPR000626">
    <property type="entry name" value="Ubiquitin-like_dom"/>
</dbReference>
<evidence type="ECO:0000313" key="2">
    <source>
        <dbReference type="EMBL" id="BDS14016.1"/>
    </source>
</evidence>
<dbReference type="PANTHER" id="PTHR10666">
    <property type="entry name" value="UBIQUITIN"/>
    <property type="match status" value="1"/>
</dbReference>
<dbReference type="PROSITE" id="PS50053">
    <property type="entry name" value="UBIQUITIN_2"/>
    <property type="match status" value="1"/>
</dbReference>
<dbReference type="SUPFAM" id="SSF54236">
    <property type="entry name" value="Ubiquitin-like"/>
    <property type="match status" value="1"/>
</dbReference>
<gene>
    <name evidence="2" type="ORF">AsAng_0047790</name>
</gene>
<dbReference type="SMART" id="SM00213">
    <property type="entry name" value="UBQ"/>
    <property type="match status" value="1"/>
</dbReference>
<dbReference type="Pfam" id="PF00240">
    <property type="entry name" value="ubiquitin"/>
    <property type="match status" value="1"/>
</dbReference>
<dbReference type="Proteomes" id="UP001060919">
    <property type="component" value="Chromosome"/>
</dbReference>
<name>A0A916DV56_9BACT</name>
<dbReference type="RefSeq" id="WP_264789257.1">
    <property type="nucleotide sequence ID" value="NZ_AP026867.1"/>
</dbReference>
<dbReference type="InterPro" id="IPR050158">
    <property type="entry name" value="Ubiquitin_ubiquitin-like"/>
</dbReference>
<accession>A0A916DV56</accession>
<dbReference type="AlphaFoldDB" id="A0A916DV56"/>
<dbReference type="InterPro" id="IPR029071">
    <property type="entry name" value="Ubiquitin-like_domsf"/>
</dbReference>
<dbReference type="EMBL" id="AP026867">
    <property type="protein sequence ID" value="BDS14016.1"/>
    <property type="molecule type" value="Genomic_DNA"/>
</dbReference>
<protein>
    <recommendedName>
        <fullName evidence="1">Ubiquitin-like domain-containing protein</fullName>
    </recommendedName>
</protein>
<dbReference type="PRINTS" id="PR00348">
    <property type="entry name" value="UBIQUITIN"/>
</dbReference>
<evidence type="ECO:0000313" key="3">
    <source>
        <dbReference type="Proteomes" id="UP001060919"/>
    </source>
</evidence>
<dbReference type="InterPro" id="IPR019956">
    <property type="entry name" value="Ubiquitin_dom"/>
</dbReference>
<evidence type="ECO:0000259" key="1">
    <source>
        <dbReference type="PROSITE" id="PS50053"/>
    </source>
</evidence>
<organism evidence="2 3">
    <name type="scientific">Aureispira anguillae</name>
    <dbReference type="NCBI Taxonomy" id="2864201"/>
    <lineage>
        <taxon>Bacteria</taxon>
        <taxon>Pseudomonadati</taxon>
        <taxon>Bacteroidota</taxon>
        <taxon>Saprospiria</taxon>
        <taxon>Saprospirales</taxon>
        <taxon>Saprospiraceae</taxon>
        <taxon>Aureispira</taxon>
    </lineage>
</organism>
<dbReference type="KEGG" id="aup:AsAng_0047790"/>
<dbReference type="Gene3D" id="3.10.20.90">
    <property type="entry name" value="Phosphatidylinositol 3-kinase Catalytic Subunit, Chain A, domain 1"/>
    <property type="match status" value="1"/>
</dbReference>
<sequence>MDELENITAITSLDTLVKSSEKPFQIFVKTLNGSTLVIDNMISSTKILTIMNIIQDKDGLPVEIQRLTYSNKNLDSRKTLADYKIGKEATLTSLLRLKGGMGEYKAMVYIDQKDMNRGNVKQEIEDTEGESRALKDWGRNLEENDAFWDKIKNDLKLDTQQFKVWKQKNSTHVAALIREITHSGNCGDFAEVVHSKLTRSTDNQYVYMLVMQNPLPDGKQDSNSEWMTNTTDEEKKAWFLAGSKKRKQINQQRLSDSKQAIKPKEFDHQMCLTYHEYKSEISEMDHERAMIADGWDGNMVCTLKQFLAGTNAYKMSIDKKRFNMDYPNIAIFNGTKAVKGSGPDESDVDIVNKIITAELDDYKTNGTYQNDKDTAKVNFSGIFNMSPRQGVTDKRTSETIKVFLDKIDFENDAERFKAECLDLSPEQFAAYCKTADSDRKKVILADKELKAGLVKTFEVDHKMLETFCKEFTDDEFVEMIIASEKIAKTVISTDAIANVFAKTLGKITDGQSMVDVIKATKKAESSYFDDFIEENIEESGDGTAIWVNIIKLLKSKGENALADYVLSKIPSSEKSDVEQELD</sequence>
<reference evidence="2" key="1">
    <citation type="submission" date="2022-09" db="EMBL/GenBank/DDBJ databases">
        <title>Aureispira anguillicida sp. nov., isolated from Leptocephalus of Japanese eel Anguilla japonica.</title>
        <authorList>
            <person name="Yuasa K."/>
            <person name="Mekata T."/>
            <person name="Ikunari K."/>
        </authorList>
    </citation>
    <scope>NUCLEOTIDE SEQUENCE</scope>
    <source>
        <strain evidence="2">EL160426</strain>
    </source>
</reference>
<feature type="domain" description="Ubiquitin-like" evidence="1">
    <location>
        <begin position="24"/>
        <end position="100"/>
    </location>
</feature>
<keyword evidence="3" id="KW-1185">Reference proteome</keyword>
<proteinExistence type="predicted"/>